<accession>S3D217</accession>
<dbReference type="OrthoDB" id="3538087at2759"/>
<dbReference type="KEGG" id="glz:GLAREA_07726"/>
<dbReference type="RefSeq" id="XP_008080604.1">
    <property type="nucleotide sequence ID" value="XM_008082413.1"/>
</dbReference>
<dbReference type="eggNOG" id="ENOG502S941">
    <property type="taxonomic scope" value="Eukaryota"/>
</dbReference>
<name>S3D217_GLAL2</name>
<dbReference type="GeneID" id="19466778"/>
<dbReference type="OMA" id="GNEWNAP"/>
<evidence type="ECO:0000313" key="1">
    <source>
        <dbReference type="EMBL" id="EPE32592.1"/>
    </source>
</evidence>
<reference evidence="1 2" key="1">
    <citation type="journal article" date="2013" name="BMC Genomics">
        <title>Genomics-driven discovery of the pneumocandin biosynthetic gene cluster in the fungus Glarea lozoyensis.</title>
        <authorList>
            <person name="Chen L."/>
            <person name="Yue Q."/>
            <person name="Zhang X."/>
            <person name="Xiang M."/>
            <person name="Wang C."/>
            <person name="Li S."/>
            <person name="Che Y."/>
            <person name="Ortiz-Lopez F.J."/>
            <person name="Bills G.F."/>
            <person name="Liu X."/>
            <person name="An Z."/>
        </authorList>
    </citation>
    <scope>NUCLEOTIDE SEQUENCE [LARGE SCALE GENOMIC DNA]</scope>
    <source>
        <strain evidence="2">ATCC 20868 / MF5171</strain>
    </source>
</reference>
<keyword evidence="2" id="KW-1185">Reference proteome</keyword>
<gene>
    <name evidence="1" type="ORF">GLAREA_07726</name>
</gene>
<dbReference type="STRING" id="1116229.S3D217"/>
<protein>
    <submittedName>
        <fullName evidence="1">Uncharacterized protein</fullName>
    </submittedName>
</protein>
<sequence>MSHDPSSFQVSTTSTFPQQGQVDWVAFGGTVYSLTASTLQRFSSAGVQPATYAAGIALASRFKVGSLGEKRVEDAIQNLSGVPGFDKILYFGFGHRSFVKLLAEDPNGSDLIALCSCLGEMHSETVTAWVLRELWSVEGFPDDYKPPHSQFMALARACAGVLTRTSFSNTVSGMHLQAWDDHQKSAIMVSPATDIARVLSGMFKISRGEVDNITIFGYSECAFIAGLAQWLFNFTIRVEHETGRLIYTNTPEHETAQVTLRYSADVDFHHSSMMITNTTYVLRSHTALLIQTPDESLLKLSLRAPWDECLSRLFGVADFNDRLIKHAKMFGGFLGSIARIYEAVAKGEMELESEAKKSESESNYKYLSEATYGRGFSSSIVSILPELKSATGFLESLDLAIGVTLDIARRDIEFHLRSLQSLCSCLVCHPHMLKWHSRCLVVVAFTLYHLVLIVANVDYPEGLDPTLSGLEEVYQSCISMWANFGRSQPPKGHQTWEYCLDKLRVLSSNELNYRKEDDFQEPVHGSLASAFLVFAGIWPRRSTINGNDCYTGLCSVGLCFYQDSLRFLSSSAELAQKIHIIPGHIEWQDRSYDAVVDSLYHESLRPTLPKAVFEGAVDTIPEDLLRTDEVSVTPLIAERSTEREVTFYYKASIPDGTIYIQPGFSTRHILRSTGRTSCDKPFCSSLPWPCTFVRRGWDLDREFHDNLHYQNGVACCVWEFRDDFARCAALAALYNSQESGKRKTTYLLRTGECVSCCVRALLARDWSLTNDSKGLKQGVVHIL</sequence>
<evidence type="ECO:0000313" key="2">
    <source>
        <dbReference type="Proteomes" id="UP000016922"/>
    </source>
</evidence>
<proteinExistence type="predicted"/>
<dbReference type="EMBL" id="KE145359">
    <property type="protein sequence ID" value="EPE32592.1"/>
    <property type="molecule type" value="Genomic_DNA"/>
</dbReference>
<organism evidence="1 2">
    <name type="scientific">Glarea lozoyensis (strain ATCC 20868 / MF5171)</name>
    <dbReference type="NCBI Taxonomy" id="1116229"/>
    <lineage>
        <taxon>Eukaryota</taxon>
        <taxon>Fungi</taxon>
        <taxon>Dikarya</taxon>
        <taxon>Ascomycota</taxon>
        <taxon>Pezizomycotina</taxon>
        <taxon>Leotiomycetes</taxon>
        <taxon>Helotiales</taxon>
        <taxon>Helotiaceae</taxon>
        <taxon>Glarea</taxon>
    </lineage>
</organism>
<dbReference type="Proteomes" id="UP000016922">
    <property type="component" value="Unassembled WGS sequence"/>
</dbReference>
<dbReference type="AlphaFoldDB" id="S3D217"/>
<dbReference type="HOGENOM" id="CLU_013539_1_0_1"/>